<feature type="modified residue" description="4-aspartylphosphate" evidence="6">
    <location>
        <position position="54"/>
    </location>
</feature>
<reference evidence="10 11" key="1">
    <citation type="submission" date="2020-09" db="EMBL/GenBank/DDBJ databases">
        <title>Paenibacillus sp. CAU 1523 isolated from sand of Haeundae Beach.</title>
        <authorList>
            <person name="Kim W."/>
        </authorList>
    </citation>
    <scope>NUCLEOTIDE SEQUENCE [LARGE SCALE GENOMIC DNA]</scope>
    <source>
        <strain evidence="10 11">CAU 1523</strain>
    </source>
</reference>
<keyword evidence="1 6" id="KW-0597">Phosphoprotein</keyword>
<proteinExistence type="predicted"/>
<evidence type="ECO:0000256" key="5">
    <source>
        <dbReference type="ARBA" id="ARBA00023163"/>
    </source>
</evidence>
<dbReference type="Gene3D" id="1.10.10.10">
    <property type="entry name" value="Winged helix-like DNA-binding domain superfamily/Winged helix DNA-binding domain"/>
    <property type="match status" value="1"/>
</dbReference>
<dbReference type="PROSITE" id="PS51755">
    <property type="entry name" value="OMPR_PHOB"/>
    <property type="match status" value="1"/>
</dbReference>
<dbReference type="CDD" id="cd17574">
    <property type="entry name" value="REC_OmpR"/>
    <property type="match status" value="1"/>
</dbReference>
<dbReference type="InterPro" id="IPR016032">
    <property type="entry name" value="Sig_transdc_resp-reg_C-effctor"/>
</dbReference>
<dbReference type="PANTHER" id="PTHR48111:SF40">
    <property type="entry name" value="PHOSPHATE REGULON TRANSCRIPTIONAL REGULATORY PROTEIN PHOB"/>
    <property type="match status" value="1"/>
</dbReference>
<organism evidence="10 11">
    <name type="scientific">Paenibacillus arenosi</name>
    <dbReference type="NCBI Taxonomy" id="2774142"/>
    <lineage>
        <taxon>Bacteria</taxon>
        <taxon>Bacillati</taxon>
        <taxon>Bacillota</taxon>
        <taxon>Bacilli</taxon>
        <taxon>Bacillales</taxon>
        <taxon>Paenibacillaceae</taxon>
        <taxon>Paenibacillus</taxon>
    </lineage>
</organism>
<dbReference type="SUPFAM" id="SSF52172">
    <property type="entry name" value="CheY-like"/>
    <property type="match status" value="1"/>
</dbReference>
<dbReference type="Gene3D" id="6.10.250.690">
    <property type="match status" value="1"/>
</dbReference>
<keyword evidence="11" id="KW-1185">Reference proteome</keyword>
<evidence type="ECO:0000259" key="8">
    <source>
        <dbReference type="PROSITE" id="PS50110"/>
    </source>
</evidence>
<evidence type="ECO:0000256" key="2">
    <source>
        <dbReference type="ARBA" id="ARBA00023012"/>
    </source>
</evidence>
<keyword evidence="4 7" id="KW-0238">DNA-binding</keyword>
<evidence type="ECO:0000256" key="1">
    <source>
        <dbReference type="ARBA" id="ARBA00022553"/>
    </source>
</evidence>
<dbReference type="InterPro" id="IPR011006">
    <property type="entry name" value="CheY-like_superfamily"/>
</dbReference>
<dbReference type="InterPro" id="IPR001867">
    <property type="entry name" value="OmpR/PhoB-type_DNA-bd"/>
</dbReference>
<feature type="domain" description="Response regulatory" evidence="8">
    <location>
        <begin position="5"/>
        <end position="118"/>
    </location>
</feature>
<dbReference type="SMART" id="SM00448">
    <property type="entry name" value="REC"/>
    <property type="match status" value="1"/>
</dbReference>
<feature type="domain" description="OmpR/PhoB-type" evidence="9">
    <location>
        <begin position="137"/>
        <end position="236"/>
    </location>
</feature>
<evidence type="ECO:0000256" key="6">
    <source>
        <dbReference type="PROSITE-ProRule" id="PRU00169"/>
    </source>
</evidence>
<keyword evidence="3" id="KW-0805">Transcription regulation</keyword>
<dbReference type="RefSeq" id="WP_192026201.1">
    <property type="nucleotide sequence ID" value="NZ_JACYTN010000016.1"/>
</dbReference>
<dbReference type="SUPFAM" id="SSF46894">
    <property type="entry name" value="C-terminal effector domain of the bipartite response regulators"/>
    <property type="match status" value="1"/>
</dbReference>
<dbReference type="SMART" id="SM00862">
    <property type="entry name" value="Trans_reg_C"/>
    <property type="match status" value="1"/>
</dbReference>
<protein>
    <submittedName>
        <fullName evidence="10">Response regulator transcription factor</fullName>
    </submittedName>
</protein>
<sequence length="241" mass="28235">MDHIRLLIADDDKEIRELIRTYLQRENYQVDTAADGEEALRLCDHHTYNLILLDLMMPKLDGIEVCRRLRQTMNVPIMMLTAKDQEMDKVIGLSIGADDYMTKPFSVHELVARIKAQLRRFMVLGSSENRVPSERSEELLRYKGLIIDIRKYSVKKNGEEVALTAKEFELLKFFASHPEQVFTKTQIFRQVWSSEYLEDDNTVMVHIRRLRLKIESDPSHPSWIQTVWGIGYKFVGEKDES</sequence>
<evidence type="ECO:0000256" key="3">
    <source>
        <dbReference type="ARBA" id="ARBA00023015"/>
    </source>
</evidence>
<dbReference type="InterPro" id="IPR039420">
    <property type="entry name" value="WalR-like"/>
</dbReference>
<evidence type="ECO:0000313" key="10">
    <source>
        <dbReference type="EMBL" id="MBD8499873.1"/>
    </source>
</evidence>
<accession>A0ABR9B0E2</accession>
<evidence type="ECO:0000313" key="11">
    <source>
        <dbReference type="Proteomes" id="UP000634529"/>
    </source>
</evidence>
<evidence type="ECO:0000259" key="9">
    <source>
        <dbReference type="PROSITE" id="PS51755"/>
    </source>
</evidence>
<keyword evidence="2" id="KW-0902">Two-component regulatory system</keyword>
<dbReference type="PANTHER" id="PTHR48111">
    <property type="entry name" value="REGULATOR OF RPOS"/>
    <property type="match status" value="1"/>
</dbReference>
<dbReference type="Pfam" id="PF00072">
    <property type="entry name" value="Response_reg"/>
    <property type="match status" value="1"/>
</dbReference>
<dbReference type="Gene3D" id="3.40.50.2300">
    <property type="match status" value="1"/>
</dbReference>
<gene>
    <name evidence="10" type="ORF">IFO66_16385</name>
</gene>
<dbReference type="CDD" id="cd00383">
    <property type="entry name" value="trans_reg_C"/>
    <property type="match status" value="1"/>
</dbReference>
<keyword evidence="5" id="KW-0804">Transcription</keyword>
<dbReference type="InterPro" id="IPR036388">
    <property type="entry name" value="WH-like_DNA-bd_sf"/>
</dbReference>
<name>A0ABR9B0E2_9BACL</name>
<dbReference type="EMBL" id="JACYTN010000016">
    <property type="protein sequence ID" value="MBD8499873.1"/>
    <property type="molecule type" value="Genomic_DNA"/>
</dbReference>
<evidence type="ECO:0000256" key="7">
    <source>
        <dbReference type="PROSITE-ProRule" id="PRU01091"/>
    </source>
</evidence>
<dbReference type="Pfam" id="PF00486">
    <property type="entry name" value="Trans_reg_C"/>
    <property type="match status" value="1"/>
</dbReference>
<comment type="caution">
    <text evidence="10">The sequence shown here is derived from an EMBL/GenBank/DDBJ whole genome shotgun (WGS) entry which is preliminary data.</text>
</comment>
<dbReference type="Proteomes" id="UP000634529">
    <property type="component" value="Unassembled WGS sequence"/>
</dbReference>
<dbReference type="PROSITE" id="PS50110">
    <property type="entry name" value="RESPONSE_REGULATORY"/>
    <property type="match status" value="1"/>
</dbReference>
<dbReference type="InterPro" id="IPR001789">
    <property type="entry name" value="Sig_transdc_resp-reg_receiver"/>
</dbReference>
<feature type="DNA-binding region" description="OmpR/PhoB-type" evidence="7">
    <location>
        <begin position="137"/>
        <end position="236"/>
    </location>
</feature>
<evidence type="ECO:0000256" key="4">
    <source>
        <dbReference type="ARBA" id="ARBA00023125"/>
    </source>
</evidence>